<dbReference type="EMBL" id="JAIFRP010000080">
    <property type="protein sequence ID" value="KAK2579692.1"/>
    <property type="molecule type" value="Genomic_DNA"/>
</dbReference>
<evidence type="ECO:0000256" key="2">
    <source>
        <dbReference type="ARBA" id="ARBA00022475"/>
    </source>
</evidence>
<dbReference type="Proteomes" id="UP001258017">
    <property type="component" value="Unassembled WGS sequence"/>
</dbReference>
<keyword evidence="2" id="KW-1003">Cell membrane</keyword>
<evidence type="ECO:0000313" key="7">
    <source>
        <dbReference type="EMBL" id="KAK2579692.1"/>
    </source>
</evidence>
<reference evidence="7" key="1">
    <citation type="submission" date="2021-08" db="EMBL/GenBank/DDBJ databases">
        <authorList>
            <person name="Misof B."/>
            <person name="Oliver O."/>
            <person name="Podsiadlowski L."/>
            <person name="Donath A."/>
            <person name="Peters R."/>
            <person name="Mayer C."/>
            <person name="Rust J."/>
            <person name="Gunkel S."/>
            <person name="Lesny P."/>
            <person name="Martin S."/>
            <person name="Oeyen J.P."/>
            <person name="Petersen M."/>
            <person name="Panagiotis P."/>
            <person name="Wilbrandt J."/>
            <person name="Tanja T."/>
        </authorList>
    </citation>
    <scope>NUCLEOTIDE SEQUENCE</scope>
    <source>
        <strain evidence="7">GBR_01_08_01A</strain>
        <tissue evidence="7">Thorax + abdomen</tissue>
    </source>
</reference>
<organism evidence="7 8">
    <name type="scientific">Odynerus spinipes</name>
    <dbReference type="NCBI Taxonomy" id="1348599"/>
    <lineage>
        <taxon>Eukaryota</taxon>
        <taxon>Metazoa</taxon>
        <taxon>Ecdysozoa</taxon>
        <taxon>Arthropoda</taxon>
        <taxon>Hexapoda</taxon>
        <taxon>Insecta</taxon>
        <taxon>Pterygota</taxon>
        <taxon>Neoptera</taxon>
        <taxon>Endopterygota</taxon>
        <taxon>Hymenoptera</taxon>
        <taxon>Apocrita</taxon>
        <taxon>Aculeata</taxon>
        <taxon>Vespoidea</taxon>
        <taxon>Vespidae</taxon>
        <taxon>Eumeninae</taxon>
        <taxon>Odynerus</taxon>
    </lineage>
</organism>
<reference evidence="7" key="2">
    <citation type="journal article" date="2023" name="Commun. Biol.">
        <title>Intrasexual cuticular hydrocarbon dimorphism in a wasp sheds light on hydrocarbon biosynthesis genes in Hymenoptera.</title>
        <authorList>
            <person name="Moris V.C."/>
            <person name="Podsiadlowski L."/>
            <person name="Martin S."/>
            <person name="Oeyen J.P."/>
            <person name="Donath A."/>
            <person name="Petersen M."/>
            <person name="Wilbrandt J."/>
            <person name="Misof B."/>
            <person name="Liedtke D."/>
            <person name="Thamm M."/>
            <person name="Scheiner R."/>
            <person name="Schmitt T."/>
            <person name="Niehuis O."/>
        </authorList>
    </citation>
    <scope>NUCLEOTIDE SEQUENCE</scope>
    <source>
        <strain evidence="7">GBR_01_08_01A</strain>
    </source>
</reference>
<name>A0AAD9VN07_9HYME</name>
<keyword evidence="3 6" id="KW-0812">Transmembrane</keyword>
<comment type="caution">
    <text evidence="7">The sequence shown here is derived from an EMBL/GenBank/DDBJ whole genome shotgun (WGS) entry which is preliminary data.</text>
</comment>
<keyword evidence="4 6" id="KW-1133">Transmembrane helix</keyword>
<dbReference type="Pfam" id="PF08395">
    <property type="entry name" value="7tm_7"/>
    <property type="match status" value="1"/>
</dbReference>
<accession>A0AAD9VN07</accession>
<evidence type="ECO:0000256" key="4">
    <source>
        <dbReference type="ARBA" id="ARBA00022989"/>
    </source>
</evidence>
<dbReference type="AlphaFoldDB" id="A0AAD9VN07"/>
<comment type="subcellular location">
    <subcellularLocation>
        <location evidence="1">Cell membrane</location>
        <topology evidence="1">Multi-pass membrane protein</topology>
    </subcellularLocation>
</comment>
<proteinExistence type="predicted"/>
<gene>
    <name evidence="7" type="ORF">KPH14_011039</name>
</gene>
<feature type="transmembrane region" description="Helical" evidence="6">
    <location>
        <begin position="20"/>
        <end position="40"/>
    </location>
</feature>
<evidence type="ECO:0000256" key="3">
    <source>
        <dbReference type="ARBA" id="ARBA00022692"/>
    </source>
</evidence>
<evidence type="ECO:0000256" key="1">
    <source>
        <dbReference type="ARBA" id="ARBA00004651"/>
    </source>
</evidence>
<keyword evidence="5 6" id="KW-0472">Membrane</keyword>
<keyword evidence="8" id="KW-1185">Reference proteome</keyword>
<sequence>MCVYSCEETAPLFTGITYGVVNAAISMQLLKFFGLSLLLYQRFRKLCEILLLPEDGKIMVVERARLHFRLEEIWWLHCCLANATETVNSVYAAPLFLWIASMSFNTLSRLYTINGSGEIPTLLLVRESLLISACVGNLFLLVAICHATSCQANDVGKIAFSPLSSVIAKRNFTCQDNVEAATYFQLRKVYFFAAAGLIRIDLPLLLSIQSREDEGEKQEDLCRGRSIEGKYVGGSR</sequence>
<dbReference type="InterPro" id="IPR013604">
    <property type="entry name" value="7TM_chemorcpt"/>
</dbReference>
<protein>
    <submittedName>
        <fullName evidence="7">Uncharacterized protein</fullName>
    </submittedName>
</protein>
<evidence type="ECO:0000256" key="6">
    <source>
        <dbReference type="SAM" id="Phobius"/>
    </source>
</evidence>
<evidence type="ECO:0000256" key="5">
    <source>
        <dbReference type="ARBA" id="ARBA00023136"/>
    </source>
</evidence>
<evidence type="ECO:0000313" key="8">
    <source>
        <dbReference type="Proteomes" id="UP001258017"/>
    </source>
</evidence>
<dbReference type="GO" id="GO:0050909">
    <property type="term" value="P:sensory perception of taste"/>
    <property type="evidence" value="ECO:0007669"/>
    <property type="project" value="InterPro"/>
</dbReference>
<dbReference type="GO" id="GO:0005886">
    <property type="term" value="C:plasma membrane"/>
    <property type="evidence" value="ECO:0007669"/>
    <property type="project" value="UniProtKB-SubCell"/>
</dbReference>